<evidence type="ECO:0000256" key="4">
    <source>
        <dbReference type="ARBA" id="ARBA00022989"/>
    </source>
</evidence>
<keyword evidence="4 6" id="KW-1133">Transmembrane helix</keyword>
<evidence type="ECO:0000256" key="3">
    <source>
        <dbReference type="ARBA" id="ARBA00022692"/>
    </source>
</evidence>
<feature type="transmembrane region" description="Helical" evidence="6">
    <location>
        <begin position="84"/>
        <end position="101"/>
    </location>
</feature>
<feature type="transmembrane region" description="Helical" evidence="6">
    <location>
        <begin position="159"/>
        <end position="179"/>
    </location>
</feature>
<dbReference type="InterPro" id="IPR017850">
    <property type="entry name" value="Alkaline_phosphatase_core_sf"/>
</dbReference>
<evidence type="ECO:0000256" key="1">
    <source>
        <dbReference type="ARBA" id="ARBA00004651"/>
    </source>
</evidence>
<protein>
    <submittedName>
        <fullName evidence="8">LTA synthase family protein</fullName>
    </submittedName>
</protein>
<dbReference type="RefSeq" id="WP_277578840.1">
    <property type="nucleotide sequence ID" value="NZ_JANRMI010000004.1"/>
</dbReference>
<sequence length="613" mass="69060">MTFLKSSFSYLLKLSLVGMALRFCVALYIGLWSLSSPSSIFETLQPFWYGWHFDLAMAAFLYFLLYGSLVLFNYSKGKFKTFNGLLFFLYVLFVVADALYMKESGRHISYEVYNLVTIESSLGGLLMKYWLPVLLVFIGTALARSFVKAGYAPVKNIFLRVPAFLFVTAISLVFCRGFDGIPQDPSWAYKAGGGSTGASLALNGSYGIVWAIFSGKKSSKENITVPSEVPTAQIFEKWKSLRGINNPSGNFDGNIVIVFLEGWSGILTDMSEDGKPLLPFFNQLQQTSLRPELMLAGGHRTSEGLFASLCGLPNPLGKSIMFSEIENKDFTCLPQLLGKKGYSSAFFQGSDQNTSGVGLLTLKTGFQNSYGKKEIPDWENLDRNTWGVFDHDLYKFAQSKMDQMQEPMLIGINTNSTHDNVLPKGVNTELKKLAEFKHFHYADSELADFYQSLTKRKWKKDWVLVLIADHTTYANSFFEHYYLPFLMKYHSVSGNSPAKPFKEELVSGVFHQNDVATTLADLTGTKAPTFLGRSLLHPEKYSEGASIFHLGESAWFEGPWSVVSNIRKYGEKKCYRWKEDKTFAHALPCPDTAEQMYLNSLSFVKESQEYLFK</sequence>
<dbReference type="EMBL" id="JANRMI010000004">
    <property type="protein sequence ID" value="MDG0817365.1"/>
    <property type="molecule type" value="Genomic_DNA"/>
</dbReference>
<accession>A0ABT6DKI1</accession>
<feature type="transmembrane region" description="Helical" evidence="6">
    <location>
        <begin position="51"/>
        <end position="72"/>
    </location>
</feature>
<dbReference type="SUPFAM" id="SSF53649">
    <property type="entry name" value="Alkaline phosphatase-like"/>
    <property type="match status" value="1"/>
</dbReference>
<dbReference type="PANTHER" id="PTHR47371">
    <property type="entry name" value="LIPOTEICHOIC ACID SYNTHASE"/>
    <property type="match status" value="1"/>
</dbReference>
<keyword evidence="3 6" id="KW-0812">Transmembrane</keyword>
<dbReference type="Gene3D" id="3.40.720.10">
    <property type="entry name" value="Alkaline Phosphatase, subunit A"/>
    <property type="match status" value="1"/>
</dbReference>
<dbReference type="CDD" id="cd16015">
    <property type="entry name" value="LTA_synthase"/>
    <property type="match status" value="1"/>
</dbReference>
<keyword evidence="5 6" id="KW-0472">Membrane</keyword>
<proteinExistence type="predicted"/>
<comment type="caution">
    <text evidence="8">The sequence shown here is derived from an EMBL/GenBank/DDBJ whole genome shotgun (WGS) entry which is preliminary data.</text>
</comment>
<reference evidence="8" key="1">
    <citation type="submission" date="2022-08" db="EMBL/GenBank/DDBJ databases">
        <title>Novel Bdellovibrio Species Isolated from Svalbard: Designation Bdellovibrio svalbardensis.</title>
        <authorList>
            <person name="Mitchell R.J."/>
            <person name="Choi S.Y."/>
        </authorList>
    </citation>
    <scope>NUCLEOTIDE SEQUENCE</scope>
    <source>
        <strain evidence="8">PAP01</strain>
    </source>
</reference>
<evidence type="ECO:0000256" key="6">
    <source>
        <dbReference type="SAM" id="Phobius"/>
    </source>
</evidence>
<evidence type="ECO:0000313" key="9">
    <source>
        <dbReference type="Proteomes" id="UP001152321"/>
    </source>
</evidence>
<keyword evidence="9" id="KW-1185">Reference proteome</keyword>
<dbReference type="InterPro" id="IPR000917">
    <property type="entry name" value="Sulfatase_N"/>
</dbReference>
<feature type="transmembrane region" description="Helical" evidence="6">
    <location>
        <begin position="12"/>
        <end position="31"/>
    </location>
</feature>
<comment type="subcellular location">
    <subcellularLocation>
        <location evidence="1">Cell membrane</location>
        <topology evidence="1">Multi-pass membrane protein</topology>
    </subcellularLocation>
</comment>
<evidence type="ECO:0000256" key="2">
    <source>
        <dbReference type="ARBA" id="ARBA00022475"/>
    </source>
</evidence>
<evidence type="ECO:0000256" key="5">
    <source>
        <dbReference type="ARBA" id="ARBA00023136"/>
    </source>
</evidence>
<dbReference type="InterPro" id="IPR050448">
    <property type="entry name" value="OpgB/LTA_synthase_biosynth"/>
</dbReference>
<feature type="transmembrane region" description="Helical" evidence="6">
    <location>
        <begin position="129"/>
        <end position="147"/>
    </location>
</feature>
<evidence type="ECO:0000259" key="7">
    <source>
        <dbReference type="Pfam" id="PF00884"/>
    </source>
</evidence>
<keyword evidence="2" id="KW-1003">Cell membrane</keyword>
<gene>
    <name evidence="8" type="ORF">NWE73_13370</name>
</gene>
<dbReference type="Proteomes" id="UP001152321">
    <property type="component" value="Unassembled WGS sequence"/>
</dbReference>
<organism evidence="8 9">
    <name type="scientific">Bdellovibrio svalbardensis</name>
    <dbReference type="NCBI Taxonomy" id="2972972"/>
    <lineage>
        <taxon>Bacteria</taxon>
        <taxon>Pseudomonadati</taxon>
        <taxon>Bdellovibrionota</taxon>
        <taxon>Bdellovibrionia</taxon>
        <taxon>Bdellovibrionales</taxon>
        <taxon>Pseudobdellovibrionaceae</taxon>
        <taxon>Bdellovibrio</taxon>
    </lineage>
</organism>
<dbReference type="PANTHER" id="PTHR47371:SF3">
    <property type="entry name" value="PHOSPHOGLYCEROL TRANSFERASE I"/>
    <property type="match status" value="1"/>
</dbReference>
<dbReference type="Pfam" id="PF00884">
    <property type="entry name" value="Sulfatase"/>
    <property type="match status" value="1"/>
</dbReference>
<feature type="transmembrane region" description="Helical" evidence="6">
    <location>
        <begin position="191"/>
        <end position="213"/>
    </location>
</feature>
<feature type="domain" description="Sulfatase N-terminal" evidence="7">
    <location>
        <begin position="254"/>
        <end position="524"/>
    </location>
</feature>
<evidence type="ECO:0000313" key="8">
    <source>
        <dbReference type="EMBL" id="MDG0817365.1"/>
    </source>
</evidence>
<name>A0ABT6DKI1_9BACT</name>